<dbReference type="PROSITE" id="PS51257">
    <property type="entry name" value="PROKAR_LIPOPROTEIN"/>
    <property type="match status" value="1"/>
</dbReference>
<evidence type="ECO:0000256" key="2">
    <source>
        <dbReference type="SAM" id="SignalP"/>
    </source>
</evidence>
<evidence type="ECO:0000313" key="4">
    <source>
        <dbReference type="EMBL" id="GAA1831010.1"/>
    </source>
</evidence>
<comment type="caution">
    <text evidence="4">The sequence shown here is derived from an EMBL/GenBank/DDBJ whole genome shotgun (WGS) entry which is preliminary data.</text>
</comment>
<organism evidence="4 5">
    <name type="scientific">Agromyces salentinus</name>
    <dbReference type="NCBI Taxonomy" id="269421"/>
    <lineage>
        <taxon>Bacteria</taxon>
        <taxon>Bacillati</taxon>
        <taxon>Actinomycetota</taxon>
        <taxon>Actinomycetes</taxon>
        <taxon>Micrococcales</taxon>
        <taxon>Microbacteriaceae</taxon>
        <taxon>Agromyces</taxon>
    </lineage>
</organism>
<reference evidence="4 5" key="1">
    <citation type="journal article" date="2019" name="Int. J. Syst. Evol. Microbiol.">
        <title>The Global Catalogue of Microorganisms (GCM) 10K type strain sequencing project: providing services to taxonomists for standard genome sequencing and annotation.</title>
        <authorList>
            <consortium name="The Broad Institute Genomics Platform"/>
            <consortium name="The Broad Institute Genome Sequencing Center for Infectious Disease"/>
            <person name="Wu L."/>
            <person name="Ma J."/>
        </authorList>
    </citation>
    <scope>NUCLEOTIDE SEQUENCE [LARGE SCALE GENOMIC DNA]</scope>
    <source>
        <strain evidence="4 5">JCM 14323</strain>
    </source>
</reference>
<dbReference type="PROSITE" id="PS50093">
    <property type="entry name" value="PKD"/>
    <property type="match status" value="1"/>
</dbReference>
<feature type="region of interest" description="Disordered" evidence="1">
    <location>
        <begin position="49"/>
        <end position="100"/>
    </location>
</feature>
<protein>
    <recommendedName>
        <fullName evidence="3">PKD domain-containing protein</fullName>
    </recommendedName>
</protein>
<keyword evidence="5" id="KW-1185">Reference proteome</keyword>
<gene>
    <name evidence="4" type="ORF">GCM10009750_13700</name>
</gene>
<evidence type="ECO:0000256" key="1">
    <source>
        <dbReference type="SAM" id="MobiDB-lite"/>
    </source>
</evidence>
<feature type="chain" id="PRO_5046734269" description="PKD domain-containing protein" evidence="2">
    <location>
        <begin position="30"/>
        <end position="283"/>
    </location>
</feature>
<dbReference type="EMBL" id="BAAANK010000003">
    <property type="protein sequence ID" value="GAA1831010.1"/>
    <property type="molecule type" value="Genomic_DNA"/>
</dbReference>
<proteinExistence type="predicted"/>
<accession>A0ABN2MLL6</accession>
<sequence>MARRRLLLSAATIIGFAAALVLGGGSALAAGCTPILAAAGCPPIGAENSGSETILDGTITGGGDASGAEPDRPNDEAGSENGADADSRPTPPPPPVPDFCSPIDPVAPCVVDPTAPVEPAAPVVVTLRDIASFRPAVPDNGMEPDGWAVVGLPANFVAAASAHVISGTLLGRPADVRFTPVGYRWTHSDGGIVDSATPGASWSDLGQSEFSATSTSHVYEMSGEHTVRLDVELSAEYRFAGSGWLPIDGTLSVAGEDQRVLVGDFDTVLTNGDCESNPSGPGC</sequence>
<name>A0ABN2MLL6_9MICO</name>
<feature type="signal peptide" evidence="2">
    <location>
        <begin position="1"/>
        <end position="29"/>
    </location>
</feature>
<evidence type="ECO:0000313" key="5">
    <source>
        <dbReference type="Proteomes" id="UP001501746"/>
    </source>
</evidence>
<dbReference type="InterPro" id="IPR000601">
    <property type="entry name" value="PKD_dom"/>
</dbReference>
<evidence type="ECO:0000259" key="3">
    <source>
        <dbReference type="PROSITE" id="PS50093"/>
    </source>
</evidence>
<feature type="domain" description="PKD" evidence="3">
    <location>
        <begin position="179"/>
        <end position="231"/>
    </location>
</feature>
<keyword evidence="2" id="KW-0732">Signal</keyword>
<dbReference type="Proteomes" id="UP001501746">
    <property type="component" value="Unassembled WGS sequence"/>
</dbReference>